<dbReference type="EMBL" id="ABOX02000024">
    <property type="protein sequence ID" value="EEF59770.1"/>
    <property type="molecule type" value="Genomic_DNA"/>
</dbReference>
<accession>B9XKD2</accession>
<sequence length="137" mass="15867">MSLYLCVFDEDDEIDGLDVGAYSDFAHFRNTIAQELEEGRPGTRFPTLMLHSDCDGEWKPDECLKLSRELEIIASELKQRPPREFHSEWQKGVVKKLGLTPLNLYDCFIDVDGEPILERLARLVETAKRRQLPILFQ</sequence>
<dbReference type="InterPro" id="IPR028185">
    <property type="entry name" value="Imm70"/>
</dbReference>
<evidence type="ECO:0000313" key="2">
    <source>
        <dbReference type="Proteomes" id="UP000003688"/>
    </source>
</evidence>
<comment type="caution">
    <text evidence="1">The sequence shown here is derived from an EMBL/GenBank/DDBJ whole genome shotgun (WGS) entry which is preliminary data.</text>
</comment>
<organism evidence="1 2">
    <name type="scientific">Pedosphaera parvula (strain Ellin514)</name>
    <dbReference type="NCBI Taxonomy" id="320771"/>
    <lineage>
        <taxon>Bacteria</taxon>
        <taxon>Pseudomonadati</taxon>
        <taxon>Verrucomicrobiota</taxon>
        <taxon>Pedosphaerae</taxon>
        <taxon>Pedosphaerales</taxon>
        <taxon>Pedosphaeraceae</taxon>
        <taxon>Pedosphaera</taxon>
    </lineage>
</organism>
<proteinExistence type="predicted"/>
<dbReference type="AlphaFoldDB" id="B9XKD2"/>
<dbReference type="OrthoDB" id="2972986at2"/>
<name>B9XKD2_PEDPL</name>
<keyword evidence="2" id="KW-1185">Reference proteome</keyword>
<protein>
    <submittedName>
        <fullName evidence="1">Uncharacterized protein</fullName>
    </submittedName>
</protein>
<dbReference type="Pfam" id="PF15601">
    <property type="entry name" value="Imm70"/>
    <property type="match status" value="1"/>
</dbReference>
<dbReference type="Proteomes" id="UP000003688">
    <property type="component" value="Unassembled WGS sequence"/>
</dbReference>
<gene>
    <name evidence="1" type="ORF">Cflav_PD2591</name>
</gene>
<dbReference type="RefSeq" id="WP_007416275.1">
    <property type="nucleotide sequence ID" value="NZ_ABOX02000024.1"/>
</dbReference>
<dbReference type="STRING" id="320771.Cflav_PD2591"/>
<evidence type="ECO:0000313" key="1">
    <source>
        <dbReference type="EMBL" id="EEF59770.1"/>
    </source>
</evidence>
<reference evidence="1 2" key="1">
    <citation type="journal article" date="2011" name="J. Bacteriol.">
        <title>Genome sequence of 'Pedosphaera parvula' Ellin514, an aerobic Verrucomicrobial isolate from pasture soil.</title>
        <authorList>
            <person name="Kant R."/>
            <person name="van Passel M.W."/>
            <person name="Sangwan P."/>
            <person name="Palva A."/>
            <person name="Lucas S."/>
            <person name="Copeland A."/>
            <person name="Lapidus A."/>
            <person name="Glavina Del Rio T."/>
            <person name="Dalin E."/>
            <person name="Tice H."/>
            <person name="Bruce D."/>
            <person name="Goodwin L."/>
            <person name="Pitluck S."/>
            <person name="Chertkov O."/>
            <person name="Larimer F.W."/>
            <person name="Land M.L."/>
            <person name="Hauser L."/>
            <person name="Brettin T.S."/>
            <person name="Detter J.C."/>
            <person name="Han S."/>
            <person name="de Vos W.M."/>
            <person name="Janssen P.H."/>
            <person name="Smidt H."/>
        </authorList>
    </citation>
    <scope>NUCLEOTIDE SEQUENCE [LARGE SCALE GENOMIC DNA]</scope>
    <source>
        <strain evidence="1 2">Ellin514</strain>
    </source>
</reference>